<reference evidence="10 11" key="1">
    <citation type="submission" date="2019-01" db="EMBL/GenBank/DDBJ databases">
        <title>Genomes sequencing and comparative genomics of infectious freshwater microsporidia, Cucumispora dikerogammari and Thelohania contejeani.</title>
        <authorList>
            <person name="Cormier A."/>
            <person name="Giraud I."/>
            <person name="Wattier R."/>
            <person name="Teixeira M."/>
            <person name="Grandjean F."/>
            <person name="Rigaud T."/>
            <person name="Cordaux R."/>
        </authorList>
    </citation>
    <scope>NUCLEOTIDE SEQUENCE [LARGE SCALE GENOMIC DNA]</scope>
    <source>
        <strain evidence="10">T1</strain>
        <tissue evidence="10">Spores</tissue>
    </source>
</reference>
<comment type="subcellular location">
    <subcellularLocation>
        <location evidence="1 7">Nucleus</location>
    </subcellularLocation>
</comment>
<dbReference type="PANTHER" id="PTHR16140:SF0">
    <property type="entry name" value="NON-STRUCTURAL MAINTENANCE OF CHROMOSOMES ELEMENT 4"/>
    <property type="match status" value="1"/>
</dbReference>
<evidence type="ECO:0000256" key="8">
    <source>
        <dbReference type="SAM" id="Coils"/>
    </source>
</evidence>
<keyword evidence="6 7" id="KW-0539">Nucleus</keyword>
<evidence type="ECO:0000256" key="4">
    <source>
        <dbReference type="ARBA" id="ARBA00023172"/>
    </source>
</evidence>
<feature type="domain" description="Non-structural maintenance of chromosome element 4 C-terminal" evidence="9">
    <location>
        <begin position="174"/>
        <end position="254"/>
    </location>
</feature>
<evidence type="ECO:0000256" key="1">
    <source>
        <dbReference type="ARBA" id="ARBA00004123"/>
    </source>
</evidence>
<organism evidence="10 11">
    <name type="scientific">Astathelohania contejeani</name>
    <dbReference type="NCBI Taxonomy" id="164912"/>
    <lineage>
        <taxon>Eukaryota</taxon>
        <taxon>Fungi</taxon>
        <taxon>Fungi incertae sedis</taxon>
        <taxon>Microsporidia</taxon>
        <taxon>Astathelohaniidae</taxon>
        <taxon>Astathelohania</taxon>
    </lineage>
</organism>
<comment type="subunit">
    <text evidence="7">Component of the SMC5-SMC6 complex.</text>
</comment>
<keyword evidence="5 7" id="KW-0234">DNA repair</keyword>
<dbReference type="Proteomes" id="UP001516464">
    <property type="component" value="Unassembled WGS sequence"/>
</dbReference>
<comment type="function">
    <text evidence="7">Component of the SMC5-SMC6 complex, that promotes sister chromatid alignment after DNA damage and facilitates double-stranded DNA breaks (DSBs) repair via homologous recombination between sister chromatids.</text>
</comment>
<keyword evidence="8" id="KW-0175">Coiled coil</keyword>
<dbReference type="InterPro" id="IPR014854">
    <property type="entry name" value="Nse4_C"/>
</dbReference>
<proteinExistence type="inferred from homology"/>
<evidence type="ECO:0000256" key="6">
    <source>
        <dbReference type="ARBA" id="ARBA00023242"/>
    </source>
</evidence>
<protein>
    <recommendedName>
        <fullName evidence="7">Non-structural maintenance of chromosomes element 4</fullName>
    </recommendedName>
</protein>
<evidence type="ECO:0000313" key="11">
    <source>
        <dbReference type="Proteomes" id="UP001516464"/>
    </source>
</evidence>
<sequence>MKDSVYQEYLNLIHELKEKREEMVENKNNIFDDLIQRSTELLEKVKTTSELKLDARFSTVSTKISNESMEKVFRESLVTSNDYLEIVQNHFQNGDIRFNLFLKKAAEAFYGIEFVDLFNISDNGEEKDRVKRKKIGIGFEELEVPKVLTEGDLEDNSSIIVNNIRDIVYKFGSLEYYRLVIDPNSFSRTIENIFYLAFAIRNDIVFFEVKNNILYVSKDKRIEPDGQDSHFILNIEHEDYKKIIQKLEIKEALIKHITQ</sequence>
<keyword evidence="11" id="KW-1185">Reference proteome</keyword>
<comment type="caution">
    <text evidence="10">The sequence shown here is derived from an EMBL/GenBank/DDBJ whole genome shotgun (WGS) entry which is preliminary data.</text>
</comment>
<evidence type="ECO:0000259" key="9">
    <source>
        <dbReference type="Pfam" id="PF08743"/>
    </source>
</evidence>
<dbReference type="EMBL" id="SBIQ01000009">
    <property type="protein sequence ID" value="KAF7684540.1"/>
    <property type="molecule type" value="Genomic_DNA"/>
</dbReference>
<evidence type="ECO:0000256" key="5">
    <source>
        <dbReference type="ARBA" id="ARBA00023204"/>
    </source>
</evidence>
<gene>
    <name evidence="10" type="primary">EID3</name>
    <name evidence="10" type="ORF">TCON_0268</name>
</gene>
<dbReference type="PANTHER" id="PTHR16140">
    <property type="entry name" value="NON-STRUCTURAL MAINTENANCE OF CHROMOSOMES ELEMENT 4"/>
    <property type="match status" value="1"/>
</dbReference>
<evidence type="ECO:0000313" key="10">
    <source>
        <dbReference type="EMBL" id="KAF7684540.1"/>
    </source>
</evidence>
<feature type="coiled-coil region" evidence="8">
    <location>
        <begin position="6"/>
        <end position="33"/>
    </location>
</feature>
<dbReference type="InterPro" id="IPR027786">
    <property type="entry name" value="Nse4/EID"/>
</dbReference>
<evidence type="ECO:0000256" key="3">
    <source>
        <dbReference type="ARBA" id="ARBA00022763"/>
    </source>
</evidence>
<keyword evidence="3 7" id="KW-0227">DNA damage</keyword>
<evidence type="ECO:0000256" key="7">
    <source>
        <dbReference type="RuleBase" id="RU365071"/>
    </source>
</evidence>
<comment type="similarity">
    <text evidence="2 7">Belongs to the NSE4 family.</text>
</comment>
<accession>A0ABQ7I295</accession>
<keyword evidence="4 7" id="KW-0233">DNA recombination</keyword>
<evidence type="ECO:0000256" key="2">
    <source>
        <dbReference type="ARBA" id="ARBA00008997"/>
    </source>
</evidence>
<name>A0ABQ7I295_9MICR</name>
<dbReference type="Pfam" id="PF08743">
    <property type="entry name" value="Nse4_C"/>
    <property type="match status" value="1"/>
</dbReference>